<reference evidence="1 2" key="1">
    <citation type="journal article" date="2021" name="BMC Genomics">
        <title>Datura genome reveals duplications of psychoactive alkaloid biosynthetic genes and high mutation rate following tissue culture.</title>
        <authorList>
            <person name="Rajewski A."/>
            <person name="Carter-House D."/>
            <person name="Stajich J."/>
            <person name="Litt A."/>
        </authorList>
    </citation>
    <scope>NUCLEOTIDE SEQUENCE [LARGE SCALE GENOMIC DNA]</scope>
    <source>
        <strain evidence="1">AR-01</strain>
    </source>
</reference>
<dbReference type="EMBL" id="JACEIK010037598">
    <property type="protein sequence ID" value="MCE5166926.1"/>
    <property type="molecule type" value="Genomic_DNA"/>
</dbReference>
<sequence>DESRGREGVHSNLLSKKLHYVLFLHLLHLAYSRCKLANLAFASLGFLGISMNS</sequence>
<name>A0ABS8Y8K4_DATST</name>
<evidence type="ECO:0000313" key="1">
    <source>
        <dbReference type="EMBL" id="MCE5166926.1"/>
    </source>
</evidence>
<feature type="non-terminal residue" evidence="1">
    <location>
        <position position="53"/>
    </location>
</feature>
<feature type="non-terminal residue" evidence="1">
    <location>
        <position position="1"/>
    </location>
</feature>
<protein>
    <submittedName>
        <fullName evidence="1">Uncharacterized protein</fullName>
    </submittedName>
</protein>
<evidence type="ECO:0000313" key="2">
    <source>
        <dbReference type="Proteomes" id="UP000823775"/>
    </source>
</evidence>
<accession>A0ABS8Y8K4</accession>
<dbReference type="Proteomes" id="UP000823775">
    <property type="component" value="Unassembled WGS sequence"/>
</dbReference>
<organism evidence="1 2">
    <name type="scientific">Datura stramonium</name>
    <name type="common">Jimsonweed</name>
    <name type="synonym">Common thornapple</name>
    <dbReference type="NCBI Taxonomy" id="4076"/>
    <lineage>
        <taxon>Eukaryota</taxon>
        <taxon>Viridiplantae</taxon>
        <taxon>Streptophyta</taxon>
        <taxon>Embryophyta</taxon>
        <taxon>Tracheophyta</taxon>
        <taxon>Spermatophyta</taxon>
        <taxon>Magnoliopsida</taxon>
        <taxon>eudicotyledons</taxon>
        <taxon>Gunneridae</taxon>
        <taxon>Pentapetalae</taxon>
        <taxon>asterids</taxon>
        <taxon>lamiids</taxon>
        <taxon>Solanales</taxon>
        <taxon>Solanaceae</taxon>
        <taxon>Solanoideae</taxon>
        <taxon>Datureae</taxon>
        <taxon>Datura</taxon>
    </lineage>
</organism>
<proteinExistence type="predicted"/>
<comment type="caution">
    <text evidence="1">The sequence shown here is derived from an EMBL/GenBank/DDBJ whole genome shotgun (WGS) entry which is preliminary data.</text>
</comment>
<gene>
    <name evidence="1" type="ORF">HAX54_030123</name>
</gene>
<keyword evidence="2" id="KW-1185">Reference proteome</keyword>